<feature type="compositionally biased region" description="Gly residues" evidence="10">
    <location>
        <begin position="58"/>
        <end position="67"/>
    </location>
</feature>
<comment type="function">
    <text evidence="9">Regulatory subunit of the SLX1-SLX4 structure-specific endonuclease that resolves DNA secondary structures generated during DNA repair and recombination. Has endonuclease activity towards branched DNA substrates, introducing single-strand cuts in duplex DNA close to junctions with ss-DNA.</text>
</comment>
<feature type="region of interest" description="Disordered" evidence="10">
    <location>
        <begin position="659"/>
        <end position="800"/>
    </location>
</feature>
<comment type="caution">
    <text evidence="11">The sequence shown here is derived from an EMBL/GenBank/DDBJ whole genome shotgun (WGS) entry which is preliminary data.</text>
</comment>
<evidence type="ECO:0000313" key="11">
    <source>
        <dbReference type="EMBL" id="SPO02548.1"/>
    </source>
</evidence>
<protein>
    <recommendedName>
        <fullName evidence="8 9">Structure-specific endonuclease subunit SLX4</fullName>
    </recommendedName>
</protein>
<keyword evidence="7 9" id="KW-0539">Nucleus</keyword>
<reference evidence="11" key="1">
    <citation type="submission" date="2018-03" db="EMBL/GenBank/DDBJ databases">
        <authorList>
            <person name="Guldener U."/>
        </authorList>
    </citation>
    <scope>NUCLEOTIDE SEQUENCE</scope>
</reference>
<feature type="region of interest" description="Disordered" evidence="10">
    <location>
        <begin position="1"/>
        <end position="194"/>
    </location>
</feature>
<evidence type="ECO:0000256" key="8">
    <source>
        <dbReference type="ARBA" id="ARBA00029496"/>
    </source>
</evidence>
<feature type="compositionally biased region" description="Polar residues" evidence="10">
    <location>
        <begin position="1"/>
        <end position="13"/>
    </location>
</feature>
<evidence type="ECO:0000313" key="12">
    <source>
        <dbReference type="Proteomes" id="UP001187682"/>
    </source>
</evidence>
<dbReference type="GO" id="GO:0033557">
    <property type="term" value="C:Slx1-Slx4 complex"/>
    <property type="evidence" value="ECO:0007669"/>
    <property type="project" value="UniProtKB-UniRule"/>
</dbReference>
<evidence type="ECO:0000256" key="5">
    <source>
        <dbReference type="ARBA" id="ARBA00023172"/>
    </source>
</evidence>
<dbReference type="EMBL" id="ONZQ02000006">
    <property type="protein sequence ID" value="SPO02548.1"/>
    <property type="molecule type" value="Genomic_DNA"/>
</dbReference>
<dbReference type="GO" id="GO:0006281">
    <property type="term" value="P:DNA repair"/>
    <property type="evidence" value="ECO:0007669"/>
    <property type="project" value="UniProtKB-UniRule"/>
</dbReference>
<evidence type="ECO:0000256" key="10">
    <source>
        <dbReference type="SAM" id="MobiDB-lite"/>
    </source>
</evidence>
<feature type="compositionally biased region" description="Basic and acidic residues" evidence="10">
    <location>
        <begin position="126"/>
        <end position="135"/>
    </location>
</feature>
<sequence length="895" mass="95099">MSNAILLSSSPALTSRRDLAAGRSSSPDFPSLEELVSQRVNLANARPPSQSISTAGGFTRGGSGLGYDLGKEPSPVGGARFEVEDSPIDAPDTSLVEISPIDSGTPPPRAGPKPKKAPASKKPGRARGDGEKASAKETSTNSTSREDSPNELATAPKETKPRRKQTGSVSRHFKPPQEPARSKTPENVNDPLNLETAVMRRVNWTPPPKDTLIEFGSRSSDIIELPSSSRPQNVERDREFFQSLTETYGYELGDDSLLAAESRDVQAAFKKRKLIEMVPTSNTSNTANSAHSMGPPPLPEVSPTKTKAPKKKARTITGLATAAYAPQEPELPPTKPADAPAAAPVGTNGKAAKSKATKRKPRAPKKKDDPRMVLLPPEAALEQVAQQDFVFGTSSQLVREQDRDVCELPRLRNTMAVIEEEEYVTPINSDAIQPAEALPRLWNAAARDADGDLLHPEVIDLAQDSPSGSGILSDDSDPFGYVNITRMSQRLTSSVPNVRTGANVTKSSTESNAVMEPPLMAASQASSERQAVSSAPATTHIPLLSSMTSTSPPPSSQKRLAIIYDVQSTLSNSAPLSNAQSESPTKAPNYIAPEKPKFDLYTDAQLARQVAAYGFKPVKRRAGMISLLDECWSSKYERQSGVRAYSTASAAAATTEVSAPAAATAEMPPPTQPAAKPAKKPRGRPRKNSASTPASETASASPLPASVAPANAISAKKPRGRPRKQASPAPASPPRKTRTARPAAKPAAKPAPSTPPRKRAPVLEIPDSDSEADPSSPESIFSSPTTHDVSTGDDSALSLALPPTTEESSLYAQITKAVTSAPPSTDPANPSFHEKILMYESIIVEDLAAWLNTGALDGVGYDGEVSAQDVKKWCEAKSVCCVWRYRMGGAERRML</sequence>
<comment type="PTM">
    <text evidence="9">Phosphorylated in response to DNA damage.</text>
</comment>
<keyword evidence="4 9" id="KW-0227">DNA damage</keyword>
<dbReference type="GO" id="GO:0003677">
    <property type="term" value="F:DNA binding"/>
    <property type="evidence" value="ECO:0007669"/>
    <property type="project" value="InterPro"/>
</dbReference>
<feature type="compositionally biased region" description="Basic residues" evidence="10">
    <location>
        <begin position="352"/>
        <end position="365"/>
    </location>
</feature>
<dbReference type="Pfam" id="PF09494">
    <property type="entry name" value="Slx4"/>
    <property type="match status" value="1"/>
</dbReference>
<dbReference type="Proteomes" id="UP001187682">
    <property type="component" value="Unassembled WGS sequence"/>
</dbReference>
<evidence type="ECO:0000256" key="3">
    <source>
        <dbReference type="ARBA" id="ARBA00022553"/>
    </source>
</evidence>
<feature type="compositionally biased region" description="Low complexity" evidence="10">
    <location>
        <begin position="689"/>
        <end position="712"/>
    </location>
</feature>
<proteinExistence type="inferred from homology"/>
<evidence type="ECO:0000256" key="6">
    <source>
        <dbReference type="ARBA" id="ARBA00023204"/>
    </source>
</evidence>
<feature type="compositionally biased region" description="Low complexity" evidence="10">
    <location>
        <begin position="740"/>
        <end position="751"/>
    </location>
</feature>
<dbReference type="CDD" id="cd22999">
    <property type="entry name" value="SAP_SLX4"/>
    <property type="match status" value="1"/>
</dbReference>
<feature type="compositionally biased region" description="Basic residues" evidence="10">
    <location>
        <begin position="112"/>
        <end position="125"/>
    </location>
</feature>
<comment type="subunit">
    <text evidence="9">Forms a heterodimer with SLX1.</text>
</comment>
<keyword evidence="6 9" id="KW-0234">DNA repair</keyword>
<keyword evidence="5 9" id="KW-0233">DNA recombination</keyword>
<keyword evidence="12" id="KW-1185">Reference proteome</keyword>
<evidence type="ECO:0000256" key="1">
    <source>
        <dbReference type="ARBA" id="ARBA00004123"/>
    </source>
</evidence>
<dbReference type="HAMAP" id="MF_03110">
    <property type="entry name" value="Endonuc_su_Slx4"/>
    <property type="match status" value="1"/>
</dbReference>
<gene>
    <name evidence="9" type="primary">SLX4</name>
    <name evidence="11" type="ORF">DNG_05221</name>
</gene>
<organism evidence="11 12">
    <name type="scientific">Cephalotrichum gorgonifer</name>
    <dbReference type="NCBI Taxonomy" id="2041049"/>
    <lineage>
        <taxon>Eukaryota</taxon>
        <taxon>Fungi</taxon>
        <taxon>Dikarya</taxon>
        <taxon>Ascomycota</taxon>
        <taxon>Pezizomycotina</taxon>
        <taxon>Sordariomycetes</taxon>
        <taxon>Hypocreomycetidae</taxon>
        <taxon>Microascales</taxon>
        <taxon>Microascaceae</taxon>
        <taxon>Cephalotrichum</taxon>
    </lineage>
</organism>
<evidence type="ECO:0000256" key="4">
    <source>
        <dbReference type="ARBA" id="ARBA00022763"/>
    </source>
</evidence>
<evidence type="ECO:0000256" key="7">
    <source>
        <dbReference type="ARBA" id="ARBA00023242"/>
    </source>
</evidence>
<evidence type="ECO:0000256" key="2">
    <source>
        <dbReference type="ARBA" id="ARBA00006661"/>
    </source>
</evidence>
<feature type="compositionally biased region" description="Polar residues" evidence="10">
    <location>
        <begin position="47"/>
        <end position="56"/>
    </location>
</feature>
<dbReference type="AlphaFoldDB" id="A0AAE8SVC4"/>
<comment type="subcellular location">
    <subcellularLocation>
        <location evidence="1 9">Nucleus</location>
    </subcellularLocation>
</comment>
<dbReference type="InterPro" id="IPR017956">
    <property type="entry name" value="AT_hook_DNA-bd_motif"/>
</dbReference>
<dbReference type="GO" id="GO:0006260">
    <property type="term" value="P:DNA replication"/>
    <property type="evidence" value="ECO:0007669"/>
    <property type="project" value="InterPro"/>
</dbReference>
<feature type="region of interest" description="Disordered" evidence="10">
    <location>
        <begin position="280"/>
        <end position="372"/>
    </location>
</feature>
<dbReference type="InterPro" id="IPR027784">
    <property type="entry name" value="Slx4_ascomycetes"/>
</dbReference>
<evidence type="ECO:0000256" key="9">
    <source>
        <dbReference type="HAMAP-Rule" id="MF_03110"/>
    </source>
</evidence>
<name>A0AAE8SVC4_9PEZI</name>
<comment type="similarity">
    <text evidence="2 9">Belongs to the SLX4 family.</text>
</comment>
<keyword evidence="3 9" id="KW-0597">Phosphoprotein</keyword>
<feature type="compositionally biased region" description="Polar residues" evidence="10">
    <location>
        <begin position="781"/>
        <end position="793"/>
    </location>
</feature>
<feature type="compositionally biased region" description="Low complexity" evidence="10">
    <location>
        <begin position="280"/>
        <end position="290"/>
    </location>
</feature>
<dbReference type="SMART" id="SM00384">
    <property type="entry name" value="AT_hook"/>
    <property type="match status" value="2"/>
</dbReference>
<accession>A0AAE8SVC4</accession>
<feature type="compositionally biased region" description="Basic residues" evidence="10">
    <location>
        <begin position="677"/>
        <end position="687"/>
    </location>
</feature>
<dbReference type="InterPro" id="IPR018574">
    <property type="entry name" value="Structure-sp_endonuc_su_Slx4"/>
</dbReference>
<dbReference type="GO" id="GO:0006310">
    <property type="term" value="P:DNA recombination"/>
    <property type="evidence" value="ECO:0007669"/>
    <property type="project" value="UniProtKB-UniRule"/>
</dbReference>
<dbReference type="GO" id="GO:0017108">
    <property type="term" value="F:5'-flap endonuclease activity"/>
    <property type="evidence" value="ECO:0007669"/>
    <property type="project" value="InterPro"/>
</dbReference>